<proteinExistence type="predicted"/>
<organism evidence="2">
    <name type="scientific">Siphoviridae sp. cthSp75</name>
    <dbReference type="NCBI Taxonomy" id="2826424"/>
    <lineage>
        <taxon>Viruses</taxon>
        <taxon>Duplodnaviria</taxon>
        <taxon>Heunggongvirae</taxon>
        <taxon>Uroviricota</taxon>
        <taxon>Caudoviricetes</taxon>
    </lineage>
</organism>
<sequence length="53" mass="6072">MKKIGGITRARTREDNFHARVQALRSRNARQDKDCLEVLMLLALLAVLFTIAF</sequence>
<dbReference type="EMBL" id="BK015146">
    <property type="protein sequence ID" value="DAD92848.1"/>
    <property type="molecule type" value="Genomic_DNA"/>
</dbReference>
<evidence type="ECO:0000256" key="1">
    <source>
        <dbReference type="SAM" id="Phobius"/>
    </source>
</evidence>
<protein>
    <submittedName>
        <fullName evidence="2">Uncharacterized protein</fullName>
    </submittedName>
</protein>
<keyword evidence="1" id="KW-0472">Membrane</keyword>
<name>A0A8S5NF69_9CAUD</name>
<keyword evidence="1" id="KW-1133">Transmembrane helix</keyword>
<evidence type="ECO:0000313" key="2">
    <source>
        <dbReference type="EMBL" id="DAD92848.1"/>
    </source>
</evidence>
<feature type="transmembrane region" description="Helical" evidence="1">
    <location>
        <begin position="35"/>
        <end position="52"/>
    </location>
</feature>
<keyword evidence="1" id="KW-0812">Transmembrane</keyword>
<accession>A0A8S5NF69</accession>
<reference evidence="2" key="1">
    <citation type="journal article" date="2021" name="Proc. Natl. Acad. Sci. U.S.A.">
        <title>A Catalog of Tens of Thousands of Viruses from Human Metagenomes Reveals Hidden Associations with Chronic Diseases.</title>
        <authorList>
            <person name="Tisza M.J."/>
            <person name="Buck C.B."/>
        </authorList>
    </citation>
    <scope>NUCLEOTIDE SEQUENCE</scope>
    <source>
        <strain evidence="2">CthSp75</strain>
    </source>
</reference>